<dbReference type="AlphaFoldDB" id="A0A6C0PBQ8"/>
<keyword evidence="1" id="KW-0614">Plasmid</keyword>
<sequence>MDPLVGMMVDMMIAGNQEAAAIYDSITGIDEMSDVPMSNEVLSLIYVPCDVKTIGSDYYLIHEGKVVYMGHIDNEGLVDTVIKDITTLPEFINVGIAAKLNDRAKLGEFLSNEETLLKIMSQQQLGLQYLEENHGPIDSRKVN</sequence>
<proteinExistence type="predicted"/>
<protein>
    <submittedName>
        <fullName evidence="1">Uncharacterized protein</fullName>
    </submittedName>
</protein>
<evidence type="ECO:0000313" key="1">
    <source>
        <dbReference type="EMBL" id="QHW35805.1"/>
    </source>
</evidence>
<dbReference type="RefSeq" id="WP_162645939.1">
    <property type="nucleotide sequence ID" value="NZ_CP048288.1"/>
</dbReference>
<organism evidence="1 2">
    <name type="scientific">Paenibacillus rhizovicinus</name>
    <dbReference type="NCBI Taxonomy" id="2704463"/>
    <lineage>
        <taxon>Bacteria</taxon>
        <taxon>Bacillati</taxon>
        <taxon>Bacillota</taxon>
        <taxon>Bacilli</taxon>
        <taxon>Bacillales</taxon>
        <taxon>Paenibacillaceae</taxon>
        <taxon>Paenibacillus</taxon>
    </lineage>
</organism>
<dbReference type="EMBL" id="CP048288">
    <property type="protein sequence ID" value="QHW35805.1"/>
    <property type="molecule type" value="Genomic_DNA"/>
</dbReference>
<name>A0A6C0PBQ8_9BACL</name>
<geneLocation type="plasmid" evidence="1 2">
    <name>unnamed2</name>
</geneLocation>
<gene>
    <name evidence="1" type="ORF">GZH47_33475</name>
</gene>
<evidence type="ECO:0000313" key="2">
    <source>
        <dbReference type="Proteomes" id="UP000479114"/>
    </source>
</evidence>
<keyword evidence="2" id="KW-1185">Reference proteome</keyword>
<dbReference type="KEGG" id="prz:GZH47_33475"/>
<reference evidence="1 2" key="1">
    <citation type="submission" date="2020-02" db="EMBL/GenBank/DDBJ databases">
        <title>Paenibacillus sp. nov., isolated from rhizosphere soil of tomato.</title>
        <authorList>
            <person name="Weon H.-Y."/>
            <person name="Lee S.A."/>
        </authorList>
    </citation>
    <scope>NUCLEOTIDE SEQUENCE [LARGE SCALE GENOMIC DNA]</scope>
    <source>
        <strain evidence="1 2">14171R-81</strain>
        <plasmid evidence="1 2">unnamed2</plasmid>
    </source>
</reference>
<accession>A0A6C0PBQ8</accession>
<dbReference type="Proteomes" id="UP000479114">
    <property type="component" value="Plasmid unnamed2"/>
</dbReference>